<gene>
    <name evidence="1" type="ORF">A3C87_01510</name>
</gene>
<protein>
    <submittedName>
        <fullName evidence="1">Uncharacterized protein</fullName>
    </submittedName>
</protein>
<reference evidence="1 2" key="1">
    <citation type="journal article" date="2016" name="Nat. Commun.">
        <title>Thousands of microbial genomes shed light on interconnected biogeochemical processes in an aquifer system.</title>
        <authorList>
            <person name="Anantharaman K."/>
            <person name="Brown C.T."/>
            <person name="Hug L.A."/>
            <person name="Sharon I."/>
            <person name="Castelle C.J."/>
            <person name="Probst A.J."/>
            <person name="Thomas B.C."/>
            <person name="Singh A."/>
            <person name="Wilkins M.J."/>
            <person name="Karaoz U."/>
            <person name="Brodie E.L."/>
            <person name="Williams K.H."/>
            <person name="Hubbard S.S."/>
            <person name="Banfield J.F."/>
        </authorList>
    </citation>
    <scope>NUCLEOTIDE SEQUENCE [LARGE SCALE GENOMIC DNA]</scope>
</reference>
<dbReference type="Proteomes" id="UP000176511">
    <property type="component" value="Unassembled WGS sequence"/>
</dbReference>
<evidence type="ECO:0000313" key="1">
    <source>
        <dbReference type="EMBL" id="OGG61256.1"/>
    </source>
</evidence>
<proteinExistence type="predicted"/>
<accession>A0A1F6DIP9</accession>
<organism evidence="1 2">
    <name type="scientific">Candidatus Kaiserbacteria bacterium RIFCSPHIGHO2_02_FULL_49_34</name>
    <dbReference type="NCBI Taxonomy" id="1798491"/>
    <lineage>
        <taxon>Bacteria</taxon>
        <taxon>Candidatus Kaiseribacteriota</taxon>
    </lineage>
</organism>
<sequence length="316" mass="35334">MVMRGVFGVLGAVLFVLATVFMYRITLLRASPPLMATHAEIRRIDAEAFRLVAKARLSEDDAFALYERLARLESAYIQRLATREGEEAFEKRELKGSIAPVAEKVLCDALPDECIYLWKTFDDYRASLDEVIRADTDFVLRAEEAFVVGKDTDTPLTSTLDDTLREEEQEQYDAMLAARTPAQARAALIWHAGEGTRRTPGVLLDLISGYLSLDTERSLAQYVELRSEILTAAYRLYLDAETSHAAYVSPRATNESFPSSLIALRGATLALNTLISEQGKKDLAAELAEARNSLWWSGAYYEYAINDAMTRTLQLP</sequence>
<dbReference type="AlphaFoldDB" id="A0A1F6DIP9"/>
<comment type="caution">
    <text evidence="1">The sequence shown here is derived from an EMBL/GenBank/DDBJ whole genome shotgun (WGS) entry which is preliminary data.</text>
</comment>
<name>A0A1F6DIP9_9BACT</name>
<dbReference type="STRING" id="1798491.A3C87_01510"/>
<evidence type="ECO:0000313" key="2">
    <source>
        <dbReference type="Proteomes" id="UP000176511"/>
    </source>
</evidence>
<dbReference type="EMBL" id="MFLE01000023">
    <property type="protein sequence ID" value="OGG61256.1"/>
    <property type="molecule type" value="Genomic_DNA"/>
</dbReference>